<proteinExistence type="inferred from homology"/>
<comment type="similarity">
    <text evidence="1">Belongs to the PPR family. P subfamily.</text>
</comment>
<feature type="repeat" description="PPR" evidence="3">
    <location>
        <begin position="846"/>
        <end position="880"/>
    </location>
</feature>
<evidence type="ECO:0000256" key="4">
    <source>
        <dbReference type="SAM" id="MobiDB-lite"/>
    </source>
</evidence>
<dbReference type="Pfam" id="PF13041">
    <property type="entry name" value="PPR_2"/>
    <property type="match status" value="3"/>
</dbReference>
<dbReference type="PANTHER" id="PTHR47936:SF1">
    <property type="entry name" value="PENTATRICOPEPTIDE REPEAT-CONTAINING PROTEIN GUN1, CHLOROPLASTIC"/>
    <property type="match status" value="1"/>
</dbReference>
<evidence type="ECO:0000256" key="1">
    <source>
        <dbReference type="ARBA" id="ARBA00007626"/>
    </source>
</evidence>
<dbReference type="Pfam" id="PF17177">
    <property type="entry name" value="PPR_long"/>
    <property type="match status" value="1"/>
</dbReference>
<sequence>MIIRSSSEFSNGKPLHLTRHNKVFLGFNVLVGFHRSPNPKPTLCRLNRDPHHRNLQRHANPPLSPAMPSTSSHLPRILRAIDDSPEDSIEQTLESTALDDLSPKQQTVVLQSQRDWRRCLRILRWLRSRTENYIPNPIHYNIVIRSLGRSRQWDDLRLCWIDMAIARVPPTNNTYAILIDVYGRAGLVKEALLWLKHMRSRGLYPDEVTMNTAVRVLKDAGEFDLAESLFIDWCAGRDELCGSDSIGDDDDPATGISPKHFLLTELFRVPLPKSVEKSGPSVRKPKLAATYNTLIDLYAKAGRLADASEAFADMLRTGIAPDTYTFNTMIYISGHRGDLSEAEQLLGKMDERGILPDIKTFNILLTLYASAGNVKAFFACYDRIKTLKLRPDVVTHRIVLHSLCQMKLVREVDKMINRMERFGVVIDEQSLPVVVKHYVDEGMIEKANGFYEKHCVRDGGISPMNYAAIIDVYAEKGLWEEAEAVFLGKGDAIGREKHVEEYNVLIKAYGKARMCDKAFALFDGMRSNGVWPDECTYNSLIQMASVCELPVKARGLLVEMREKAGFRPRYETFSAVIASHARMGLVSDAVNVYEEMMRLGVEPNEVVYGTLIDAFAEVGDVDGALLYYSIMEESGLPVNQIVLTSLIKAYGKVGRWEDAQELYSKMMDLEGGPDVIASNSMIKIYTGLGMVQEAKSVFSVLRDKGQADGVSFTTMMYFYKSMGMLDKAMEVAQEMQRSGLLTDCTSFNNVMASYVTNGYLKECGELLHSMLVRKLLPNAFTFKLMFTLLKKGHFPIEAVDQLESSYSAGKPYSRQAVIASVFSLVGLHDLAVEACEAFEKADTFLNNTVYNAAILTYGASGNVDKALNTFMRMQDEGLKPDIVTYINLVCCYGKARMIEGVKRIYSRLNCGDIECNESLFKAISDAYKDAGRRDLAALVDQEMKFNFFMEQESGSELDVEDEELDVEDEELDVDDE</sequence>
<dbReference type="InterPro" id="IPR002885">
    <property type="entry name" value="PPR_rpt"/>
</dbReference>
<dbReference type="GO" id="GO:0010019">
    <property type="term" value="P:chloroplast-nucleus signaling pathway"/>
    <property type="evidence" value="ECO:0007669"/>
    <property type="project" value="TreeGrafter"/>
</dbReference>
<dbReference type="PANTHER" id="PTHR47936">
    <property type="entry name" value="PPR_LONG DOMAIN-CONTAINING PROTEIN"/>
    <property type="match status" value="1"/>
</dbReference>
<protein>
    <submittedName>
        <fullName evidence="6">Pentatricopeptide repeat-containing protein</fullName>
    </submittedName>
</protein>
<keyword evidence="2" id="KW-0677">Repeat</keyword>
<dbReference type="SUPFAM" id="SSF48452">
    <property type="entry name" value="TPR-like"/>
    <property type="match status" value="1"/>
</dbReference>
<feature type="repeat" description="PPR" evidence="3">
    <location>
        <begin position="357"/>
        <end position="391"/>
    </location>
</feature>
<organism evidence="6 7">
    <name type="scientific">Acorus calamus</name>
    <name type="common">Sweet flag</name>
    <dbReference type="NCBI Taxonomy" id="4465"/>
    <lineage>
        <taxon>Eukaryota</taxon>
        <taxon>Viridiplantae</taxon>
        <taxon>Streptophyta</taxon>
        <taxon>Embryophyta</taxon>
        <taxon>Tracheophyta</taxon>
        <taxon>Spermatophyta</taxon>
        <taxon>Magnoliopsida</taxon>
        <taxon>Liliopsida</taxon>
        <taxon>Acoraceae</taxon>
        <taxon>Acorus</taxon>
    </lineage>
</organism>
<dbReference type="AlphaFoldDB" id="A0AAV9C513"/>
<evidence type="ECO:0000256" key="2">
    <source>
        <dbReference type="ARBA" id="ARBA00022737"/>
    </source>
</evidence>
<keyword evidence="7" id="KW-1185">Reference proteome</keyword>
<evidence type="ECO:0000313" key="6">
    <source>
        <dbReference type="EMBL" id="KAK1283775.1"/>
    </source>
</evidence>
<dbReference type="Pfam" id="PF01535">
    <property type="entry name" value="PPR"/>
    <property type="match status" value="6"/>
</dbReference>
<feature type="domain" description="PROP1-like PPR" evidence="5">
    <location>
        <begin position="511"/>
        <end position="632"/>
    </location>
</feature>
<feature type="repeat" description="PPR" evidence="3">
    <location>
        <begin position="322"/>
        <end position="356"/>
    </location>
</feature>
<evidence type="ECO:0000313" key="7">
    <source>
        <dbReference type="Proteomes" id="UP001180020"/>
    </source>
</evidence>
<feature type="repeat" description="PPR" evidence="3">
    <location>
        <begin position="569"/>
        <end position="603"/>
    </location>
</feature>
<dbReference type="Proteomes" id="UP001180020">
    <property type="component" value="Unassembled WGS sequence"/>
</dbReference>
<feature type="repeat" description="PPR" evidence="3">
    <location>
        <begin position="639"/>
        <end position="673"/>
    </location>
</feature>
<feature type="repeat" description="PPR" evidence="3">
    <location>
        <begin position="287"/>
        <end position="321"/>
    </location>
</feature>
<reference evidence="6" key="1">
    <citation type="journal article" date="2023" name="Nat. Commun.">
        <title>Diploid and tetraploid genomes of Acorus and the evolution of monocots.</title>
        <authorList>
            <person name="Ma L."/>
            <person name="Liu K.W."/>
            <person name="Li Z."/>
            <person name="Hsiao Y.Y."/>
            <person name="Qi Y."/>
            <person name="Fu T."/>
            <person name="Tang G.D."/>
            <person name="Zhang D."/>
            <person name="Sun W.H."/>
            <person name="Liu D.K."/>
            <person name="Li Y."/>
            <person name="Chen G.Z."/>
            <person name="Liu X.D."/>
            <person name="Liao X.Y."/>
            <person name="Jiang Y.T."/>
            <person name="Yu X."/>
            <person name="Hao Y."/>
            <person name="Huang J."/>
            <person name="Zhao X.W."/>
            <person name="Ke S."/>
            <person name="Chen Y.Y."/>
            <person name="Wu W.L."/>
            <person name="Hsu J.L."/>
            <person name="Lin Y.F."/>
            <person name="Huang M.D."/>
            <person name="Li C.Y."/>
            <person name="Huang L."/>
            <person name="Wang Z.W."/>
            <person name="Zhao X."/>
            <person name="Zhong W.Y."/>
            <person name="Peng D.H."/>
            <person name="Ahmad S."/>
            <person name="Lan S."/>
            <person name="Zhang J.S."/>
            <person name="Tsai W.C."/>
            <person name="Van de Peer Y."/>
            <person name="Liu Z.J."/>
        </authorList>
    </citation>
    <scope>NUCLEOTIDE SEQUENCE</scope>
    <source>
        <strain evidence="6">CP</strain>
    </source>
</reference>
<comment type="caution">
    <text evidence="6">The sequence shown here is derived from an EMBL/GenBank/DDBJ whole genome shotgun (WGS) entry which is preliminary data.</text>
</comment>
<dbReference type="Gene3D" id="1.25.40.10">
    <property type="entry name" value="Tetratricopeptide repeat domain"/>
    <property type="match status" value="5"/>
</dbReference>
<dbReference type="GO" id="GO:0031930">
    <property type="term" value="P:mitochondria-nucleus signaling pathway"/>
    <property type="evidence" value="ECO:0007669"/>
    <property type="project" value="TreeGrafter"/>
</dbReference>
<dbReference type="InterPro" id="IPR033443">
    <property type="entry name" value="PROP1-like_PPR_dom"/>
</dbReference>
<feature type="repeat" description="PPR" evidence="3">
    <location>
        <begin position="708"/>
        <end position="742"/>
    </location>
</feature>
<feature type="repeat" description="PPR" evidence="3">
    <location>
        <begin position="604"/>
        <end position="638"/>
    </location>
</feature>
<reference evidence="6" key="2">
    <citation type="submission" date="2023-06" db="EMBL/GenBank/DDBJ databases">
        <authorList>
            <person name="Ma L."/>
            <person name="Liu K.-W."/>
            <person name="Li Z."/>
            <person name="Hsiao Y.-Y."/>
            <person name="Qi Y."/>
            <person name="Fu T."/>
            <person name="Tang G."/>
            <person name="Zhang D."/>
            <person name="Sun W.-H."/>
            <person name="Liu D.-K."/>
            <person name="Li Y."/>
            <person name="Chen G.-Z."/>
            <person name="Liu X.-D."/>
            <person name="Liao X.-Y."/>
            <person name="Jiang Y.-T."/>
            <person name="Yu X."/>
            <person name="Hao Y."/>
            <person name="Huang J."/>
            <person name="Zhao X.-W."/>
            <person name="Ke S."/>
            <person name="Chen Y.-Y."/>
            <person name="Wu W.-L."/>
            <person name="Hsu J.-L."/>
            <person name="Lin Y.-F."/>
            <person name="Huang M.-D."/>
            <person name="Li C.-Y."/>
            <person name="Huang L."/>
            <person name="Wang Z.-W."/>
            <person name="Zhao X."/>
            <person name="Zhong W.-Y."/>
            <person name="Peng D.-H."/>
            <person name="Ahmad S."/>
            <person name="Lan S."/>
            <person name="Zhang J.-S."/>
            <person name="Tsai W.-C."/>
            <person name="Van De Peer Y."/>
            <person name="Liu Z.-J."/>
        </authorList>
    </citation>
    <scope>NUCLEOTIDE SEQUENCE</scope>
    <source>
        <strain evidence="6">CP</strain>
        <tissue evidence="6">Leaves</tissue>
    </source>
</reference>
<gene>
    <name evidence="6" type="ORF">QJS10_CPB21g00711</name>
</gene>
<accession>A0AAV9C513</accession>
<dbReference type="NCBIfam" id="TIGR00756">
    <property type="entry name" value="PPR"/>
    <property type="match status" value="10"/>
</dbReference>
<name>A0AAV9C513_ACOCL</name>
<evidence type="ECO:0000256" key="3">
    <source>
        <dbReference type="PROSITE-ProRule" id="PRU00708"/>
    </source>
</evidence>
<feature type="region of interest" description="Disordered" evidence="4">
    <location>
        <begin position="953"/>
        <end position="976"/>
    </location>
</feature>
<feature type="repeat" description="PPR" evidence="3">
    <location>
        <begin position="392"/>
        <end position="426"/>
    </location>
</feature>
<dbReference type="GO" id="GO:0009507">
    <property type="term" value="C:chloroplast"/>
    <property type="evidence" value="ECO:0007669"/>
    <property type="project" value="TreeGrafter"/>
</dbReference>
<feature type="repeat" description="PPR" evidence="3">
    <location>
        <begin position="743"/>
        <end position="777"/>
    </location>
</feature>
<evidence type="ECO:0000259" key="5">
    <source>
        <dbReference type="Pfam" id="PF17177"/>
    </source>
</evidence>
<dbReference type="InterPro" id="IPR011990">
    <property type="entry name" value="TPR-like_helical_dom_sf"/>
</dbReference>
<dbReference type="EMBL" id="JAUJYO010000021">
    <property type="protein sequence ID" value="KAK1283775.1"/>
    <property type="molecule type" value="Genomic_DNA"/>
</dbReference>
<feature type="repeat" description="PPR" evidence="3">
    <location>
        <begin position="498"/>
        <end position="532"/>
    </location>
</feature>
<feature type="repeat" description="PPR" evidence="3">
    <location>
        <begin position="171"/>
        <end position="205"/>
    </location>
</feature>
<dbReference type="PROSITE" id="PS51375">
    <property type="entry name" value="PPR"/>
    <property type="match status" value="12"/>
</dbReference>